<dbReference type="SUPFAM" id="SSF52821">
    <property type="entry name" value="Rhodanese/Cell cycle control phosphatase"/>
    <property type="match status" value="1"/>
</dbReference>
<organism evidence="2 3">
    <name type="scientific">Alicyclobacillus dauci</name>
    <dbReference type="NCBI Taxonomy" id="1475485"/>
    <lineage>
        <taxon>Bacteria</taxon>
        <taxon>Bacillati</taxon>
        <taxon>Bacillota</taxon>
        <taxon>Bacilli</taxon>
        <taxon>Bacillales</taxon>
        <taxon>Alicyclobacillaceae</taxon>
        <taxon>Alicyclobacillus</taxon>
    </lineage>
</organism>
<reference evidence="2" key="1">
    <citation type="submission" date="2022-08" db="EMBL/GenBank/DDBJ databases">
        <title>Alicyclobacillus dauci DSM2870, complete genome.</title>
        <authorList>
            <person name="Wang Q."/>
            <person name="Cai R."/>
            <person name="Wang Z."/>
        </authorList>
    </citation>
    <scope>NUCLEOTIDE SEQUENCE</scope>
    <source>
        <strain evidence="2">DSM 28700</strain>
    </source>
</reference>
<evidence type="ECO:0000313" key="2">
    <source>
        <dbReference type="EMBL" id="WAH36443.1"/>
    </source>
</evidence>
<dbReference type="EMBL" id="CP104064">
    <property type="protein sequence ID" value="WAH36443.1"/>
    <property type="molecule type" value="Genomic_DNA"/>
</dbReference>
<dbReference type="Gene3D" id="3.40.250.10">
    <property type="entry name" value="Rhodanese-like domain"/>
    <property type="match status" value="1"/>
</dbReference>
<dbReference type="Pfam" id="PF00581">
    <property type="entry name" value="Rhodanese"/>
    <property type="match status" value="1"/>
</dbReference>
<dbReference type="PANTHER" id="PTHR43084:SF7">
    <property type="entry name" value="BETA-LACTAMASE DOMAIN PROTEIN"/>
    <property type="match status" value="1"/>
</dbReference>
<accession>A0ABY6Z0P8</accession>
<dbReference type="Proteomes" id="UP001164803">
    <property type="component" value="Chromosome"/>
</dbReference>
<evidence type="ECO:0000313" key="3">
    <source>
        <dbReference type="Proteomes" id="UP001164803"/>
    </source>
</evidence>
<dbReference type="PROSITE" id="PS50206">
    <property type="entry name" value="RHODANESE_3"/>
    <property type="match status" value="1"/>
</dbReference>
<feature type="domain" description="Rhodanese" evidence="1">
    <location>
        <begin position="16"/>
        <end position="111"/>
    </location>
</feature>
<dbReference type="Pfam" id="PF00753">
    <property type="entry name" value="Lactamase_B"/>
    <property type="match status" value="1"/>
</dbReference>
<keyword evidence="3" id="KW-1185">Reference proteome</keyword>
<protein>
    <submittedName>
        <fullName evidence="2">MBL fold metallo-hydrolase</fullName>
    </submittedName>
</protein>
<dbReference type="InterPro" id="IPR036866">
    <property type="entry name" value="RibonucZ/Hydroxyglut_hydro"/>
</dbReference>
<sequence>MAGTLSVDQLHRKMSQDESVFILDVRNPEDYSEWKIEGHNVQSLNIPYFDFLDEDEALYKDLPKNTEIVVVCAKGGSSEMVADMLEEKGYQVKSLAEGMRGWSQLYVPVTISVDEHMKLVQFNRLAKGCLSYMVISEGSALVVDPGRNIEEYINVAKQENVKIAHIMDTHLHADHISGGIDLAKQTGATYYISSGEMQGSNESFEPLEKHRHVQFGAVDVEVLAMPTPGHTPGSTSFVINRKFLLSGDTIFVGGLGRPDLGGKAQEWALTLYETVFKKVADLPDDVLVLPTHYADIKEINERGYVGATLGEIRRSNEIMRTTDIRKFTERVVSAIGDTPPNYERIVGVNRGTEHVTDQEAMELEIGPNRCAVHHQ</sequence>
<dbReference type="RefSeq" id="WP_268043782.1">
    <property type="nucleotide sequence ID" value="NZ_CP104064.1"/>
</dbReference>
<dbReference type="InterPro" id="IPR001763">
    <property type="entry name" value="Rhodanese-like_dom"/>
</dbReference>
<dbReference type="InterPro" id="IPR044528">
    <property type="entry name" value="POD-like_MBL-fold"/>
</dbReference>
<dbReference type="SMART" id="SM00450">
    <property type="entry name" value="RHOD"/>
    <property type="match status" value="1"/>
</dbReference>
<name>A0ABY6Z0P8_9BACL</name>
<evidence type="ECO:0000259" key="1">
    <source>
        <dbReference type="PROSITE" id="PS50206"/>
    </source>
</evidence>
<gene>
    <name evidence="2" type="ORF">NZD86_19840</name>
</gene>
<dbReference type="PANTHER" id="PTHR43084">
    <property type="entry name" value="PERSULFIDE DIOXYGENASE ETHE1"/>
    <property type="match status" value="1"/>
</dbReference>
<dbReference type="InterPro" id="IPR036873">
    <property type="entry name" value="Rhodanese-like_dom_sf"/>
</dbReference>
<dbReference type="InterPro" id="IPR001279">
    <property type="entry name" value="Metallo-B-lactamas"/>
</dbReference>
<dbReference type="CDD" id="cd07724">
    <property type="entry name" value="POD-like_MBL-fold"/>
    <property type="match status" value="1"/>
</dbReference>
<dbReference type="SUPFAM" id="SSF56281">
    <property type="entry name" value="Metallo-hydrolase/oxidoreductase"/>
    <property type="match status" value="1"/>
</dbReference>
<dbReference type="InterPro" id="IPR051682">
    <property type="entry name" value="Mito_Persulfide_Diox"/>
</dbReference>
<proteinExistence type="predicted"/>
<dbReference type="SMART" id="SM00849">
    <property type="entry name" value="Lactamase_B"/>
    <property type="match status" value="1"/>
</dbReference>
<dbReference type="Gene3D" id="3.60.15.10">
    <property type="entry name" value="Ribonuclease Z/Hydroxyacylglutathione hydrolase-like"/>
    <property type="match status" value="1"/>
</dbReference>